<dbReference type="Pfam" id="PF00528">
    <property type="entry name" value="BPD_transp_1"/>
    <property type="match status" value="1"/>
</dbReference>
<dbReference type="SUPFAM" id="SSF161098">
    <property type="entry name" value="MetI-like"/>
    <property type="match status" value="1"/>
</dbReference>
<feature type="transmembrane region" description="Helical" evidence="7">
    <location>
        <begin position="208"/>
        <end position="232"/>
    </location>
</feature>
<dbReference type="InterPro" id="IPR000515">
    <property type="entry name" value="MetI-like"/>
</dbReference>
<dbReference type="PANTHER" id="PTHR32243">
    <property type="entry name" value="MALTOSE TRANSPORT SYSTEM PERMEASE-RELATED"/>
    <property type="match status" value="1"/>
</dbReference>
<feature type="transmembrane region" description="Helical" evidence="7">
    <location>
        <begin position="137"/>
        <end position="159"/>
    </location>
</feature>
<evidence type="ECO:0000256" key="1">
    <source>
        <dbReference type="ARBA" id="ARBA00004651"/>
    </source>
</evidence>
<dbReference type="PROSITE" id="PS50928">
    <property type="entry name" value="ABC_TM1"/>
    <property type="match status" value="1"/>
</dbReference>
<dbReference type="InterPro" id="IPR035906">
    <property type="entry name" value="MetI-like_sf"/>
</dbReference>
<feature type="transmembrane region" description="Helical" evidence="7">
    <location>
        <begin position="72"/>
        <end position="92"/>
    </location>
</feature>
<feature type="domain" description="ABC transmembrane type-1" evidence="8">
    <location>
        <begin position="68"/>
        <end position="259"/>
    </location>
</feature>
<comment type="similarity">
    <text evidence="7">Belongs to the binding-protein-dependent transport system permease family.</text>
</comment>
<name>A0ABZ1BWU4_9FIRM</name>
<evidence type="ECO:0000259" key="8">
    <source>
        <dbReference type="PROSITE" id="PS50928"/>
    </source>
</evidence>
<keyword evidence="6 7" id="KW-0472">Membrane</keyword>
<keyword evidence="3" id="KW-1003">Cell membrane</keyword>
<dbReference type="EMBL" id="CP141615">
    <property type="protein sequence ID" value="WRP16597.1"/>
    <property type="molecule type" value="Genomic_DNA"/>
</dbReference>
<evidence type="ECO:0000256" key="6">
    <source>
        <dbReference type="ARBA" id="ARBA00023136"/>
    </source>
</evidence>
<organism evidence="9 10">
    <name type="scientific">Carboxydichorda subterranea</name>
    <dbReference type="NCBI Taxonomy" id="3109565"/>
    <lineage>
        <taxon>Bacteria</taxon>
        <taxon>Bacillati</taxon>
        <taxon>Bacillota</taxon>
        <taxon>Limnochordia</taxon>
        <taxon>Limnochordales</taxon>
        <taxon>Geochordaceae</taxon>
        <taxon>Carboxydichorda</taxon>
    </lineage>
</organism>
<evidence type="ECO:0000256" key="4">
    <source>
        <dbReference type="ARBA" id="ARBA00022692"/>
    </source>
</evidence>
<keyword evidence="5 7" id="KW-1133">Transmembrane helix</keyword>
<keyword evidence="4 7" id="KW-0812">Transmembrane</keyword>
<keyword evidence="10" id="KW-1185">Reference proteome</keyword>
<evidence type="ECO:0000313" key="9">
    <source>
        <dbReference type="EMBL" id="WRP16597.1"/>
    </source>
</evidence>
<dbReference type="CDD" id="cd06261">
    <property type="entry name" value="TM_PBP2"/>
    <property type="match status" value="1"/>
</dbReference>
<evidence type="ECO:0000256" key="3">
    <source>
        <dbReference type="ARBA" id="ARBA00022475"/>
    </source>
</evidence>
<evidence type="ECO:0000256" key="5">
    <source>
        <dbReference type="ARBA" id="ARBA00022989"/>
    </source>
</evidence>
<gene>
    <name evidence="9" type="ORF">U7230_10905</name>
</gene>
<dbReference type="RefSeq" id="WP_324715870.1">
    <property type="nucleotide sequence ID" value="NZ_CP141615.1"/>
</dbReference>
<feature type="transmembrane region" description="Helical" evidence="7">
    <location>
        <begin position="180"/>
        <end position="202"/>
    </location>
</feature>
<feature type="transmembrane region" description="Helical" evidence="7">
    <location>
        <begin position="104"/>
        <end position="125"/>
    </location>
</feature>
<accession>A0ABZ1BWU4</accession>
<dbReference type="InterPro" id="IPR050901">
    <property type="entry name" value="BP-dep_ABC_trans_perm"/>
</dbReference>
<proteinExistence type="inferred from homology"/>
<reference evidence="9 10" key="1">
    <citation type="journal article" date="2024" name="Front. Microbiol.">
        <title>Novel thermophilic genera Geochorda gen. nov. and Carboxydochorda gen. nov. from the deep terrestrial subsurface reveal the ecophysiological diversity in the class Limnochordia.</title>
        <authorList>
            <person name="Karnachuk O.V."/>
            <person name="Lukina A.P."/>
            <person name="Avakyan M.R."/>
            <person name="Kadnikov V.V."/>
            <person name="Begmatov S."/>
            <person name="Beletsky A.V."/>
            <person name="Vlasova K.G."/>
            <person name="Novikov A.A."/>
            <person name="Shcherbakova V.A."/>
            <person name="Mardanov A.V."/>
            <person name="Ravin N.V."/>
        </authorList>
    </citation>
    <scope>NUCLEOTIDE SEQUENCE [LARGE SCALE GENOMIC DNA]</scope>
    <source>
        <strain evidence="9 10">L945</strain>
    </source>
</reference>
<dbReference type="Gene3D" id="1.10.3720.10">
    <property type="entry name" value="MetI-like"/>
    <property type="match status" value="1"/>
</dbReference>
<evidence type="ECO:0000256" key="7">
    <source>
        <dbReference type="RuleBase" id="RU363032"/>
    </source>
</evidence>
<protein>
    <submittedName>
        <fullName evidence="9">Carbohydrate ABC transporter permease</fullName>
    </submittedName>
</protein>
<feature type="transmembrane region" description="Helical" evidence="7">
    <location>
        <begin position="244"/>
        <end position="264"/>
    </location>
</feature>
<dbReference type="Proteomes" id="UP001332192">
    <property type="component" value="Chromosome"/>
</dbReference>
<evidence type="ECO:0000256" key="2">
    <source>
        <dbReference type="ARBA" id="ARBA00022448"/>
    </source>
</evidence>
<evidence type="ECO:0000313" key="10">
    <source>
        <dbReference type="Proteomes" id="UP001332192"/>
    </source>
</evidence>
<sequence>MVGYNKVVTWGFLGIALVITLFPIYWMLATSLTPYSAMFNPVPTLIPPSVSVEHYVDLFRNTPFLTFTKNSLIVSTASMLLSVFISTLAAYAITRMRLRGRHALATLVMATYLLPQSMLFIPMYILVSSLKLANTLLGLILTYPTFLVPYGTWMLMSYFKTIPREIEEAALIDGCSRWETLWRIIAPLAAPGISVVAIFSFTLAWDEFLYALVVTTSPSVQTLPVGIAGFIVGDIFLWGRIMSASVLTAMPMVLLYTVVQRWVVYGMTAGSVKG</sequence>
<dbReference type="PANTHER" id="PTHR32243:SF18">
    <property type="entry name" value="INNER MEMBRANE ABC TRANSPORTER PERMEASE PROTEIN YCJP"/>
    <property type="match status" value="1"/>
</dbReference>
<keyword evidence="2 7" id="KW-0813">Transport</keyword>
<comment type="subcellular location">
    <subcellularLocation>
        <location evidence="1 7">Cell membrane</location>
        <topology evidence="1 7">Multi-pass membrane protein</topology>
    </subcellularLocation>
</comment>
<feature type="transmembrane region" description="Helical" evidence="7">
    <location>
        <begin position="7"/>
        <end position="28"/>
    </location>
</feature>